<organism evidence="4 5">
    <name type="scientific">Mobilicoccus caccae</name>
    <dbReference type="NCBI Taxonomy" id="1859295"/>
    <lineage>
        <taxon>Bacteria</taxon>
        <taxon>Bacillati</taxon>
        <taxon>Actinomycetota</taxon>
        <taxon>Actinomycetes</taxon>
        <taxon>Micrococcales</taxon>
        <taxon>Dermatophilaceae</taxon>
        <taxon>Mobilicoccus</taxon>
    </lineage>
</organism>
<reference evidence="5" key="1">
    <citation type="journal article" date="2019" name="Int. J. Syst. Evol. Microbiol.">
        <title>The Global Catalogue of Microorganisms (GCM) 10K type strain sequencing project: providing services to taxonomists for standard genome sequencing and annotation.</title>
        <authorList>
            <consortium name="The Broad Institute Genomics Platform"/>
            <consortium name="The Broad Institute Genome Sequencing Center for Infectious Disease"/>
            <person name="Wu L."/>
            <person name="Ma J."/>
        </authorList>
    </citation>
    <scope>NUCLEOTIDE SEQUENCE [LARGE SCALE GENOMIC DNA]</scope>
    <source>
        <strain evidence="5">NBRC 113072</strain>
    </source>
</reference>
<dbReference type="PROSITE" id="PS00092">
    <property type="entry name" value="N6_MTASE"/>
    <property type="match status" value="1"/>
</dbReference>
<keyword evidence="5" id="KW-1185">Reference proteome</keyword>
<dbReference type="CDD" id="cd02440">
    <property type="entry name" value="AdoMet_MTases"/>
    <property type="match status" value="1"/>
</dbReference>
<sequence length="183" mass="19148">MRESLFSRLDHLGVLEDAVVIDLFAGSGALGLEALSRGAARAVLVEKASGAARVTRRNVAELGASAQVVVADAAAYLRRETDGPEYDLAFLDPPYDLGEQGLAEVLSHLAPRLHPDAVVVVERSSRSPEPSWPAALVGFASKTHGETALWYAEPAAPDHRAEAAAAAAGEGDPRAESETAQEA</sequence>
<dbReference type="EMBL" id="BSUO01000001">
    <property type="protein sequence ID" value="GMA40408.1"/>
    <property type="molecule type" value="Genomic_DNA"/>
</dbReference>
<keyword evidence="2" id="KW-0808">Transferase</keyword>
<evidence type="ECO:0000313" key="5">
    <source>
        <dbReference type="Proteomes" id="UP001157126"/>
    </source>
</evidence>
<evidence type="ECO:0000256" key="3">
    <source>
        <dbReference type="SAM" id="MobiDB-lite"/>
    </source>
</evidence>
<dbReference type="InterPro" id="IPR029063">
    <property type="entry name" value="SAM-dependent_MTases_sf"/>
</dbReference>
<evidence type="ECO:0000256" key="1">
    <source>
        <dbReference type="ARBA" id="ARBA00022603"/>
    </source>
</evidence>
<dbReference type="GO" id="GO:0008168">
    <property type="term" value="F:methyltransferase activity"/>
    <property type="evidence" value="ECO:0007669"/>
    <property type="project" value="UniProtKB-KW"/>
</dbReference>
<dbReference type="PANTHER" id="PTHR43542:SF1">
    <property type="entry name" value="METHYLTRANSFERASE"/>
    <property type="match status" value="1"/>
</dbReference>
<dbReference type="PIRSF" id="PIRSF004553">
    <property type="entry name" value="CHP00095"/>
    <property type="match status" value="1"/>
</dbReference>
<comment type="caution">
    <text evidence="4">The sequence shown here is derived from an EMBL/GenBank/DDBJ whole genome shotgun (WGS) entry which is preliminary data.</text>
</comment>
<dbReference type="SUPFAM" id="SSF53335">
    <property type="entry name" value="S-adenosyl-L-methionine-dependent methyltransferases"/>
    <property type="match status" value="1"/>
</dbReference>
<name>A0ABQ6ISZ1_9MICO</name>
<evidence type="ECO:0000256" key="2">
    <source>
        <dbReference type="ARBA" id="ARBA00022679"/>
    </source>
</evidence>
<dbReference type="GO" id="GO:0032259">
    <property type="term" value="P:methylation"/>
    <property type="evidence" value="ECO:0007669"/>
    <property type="project" value="UniProtKB-KW"/>
</dbReference>
<accession>A0ABQ6ISZ1</accession>
<feature type="region of interest" description="Disordered" evidence="3">
    <location>
        <begin position="155"/>
        <end position="183"/>
    </location>
</feature>
<gene>
    <name evidence="4" type="ORF">GCM10025883_24530</name>
</gene>
<dbReference type="InterPro" id="IPR004398">
    <property type="entry name" value="RNA_MeTrfase_RsmD"/>
</dbReference>
<proteinExistence type="predicted"/>
<dbReference type="Gene3D" id="3.40.50.150">
    <property type="entry name" value="Vaccinia Virus protein VP39"/>
    <property type="match status" value="1"/>
</dbReference>
<dbReference type="InterPro" id="IPR002052">
    <property type="entry name" value="DNA_methylase_N6_adenine_CS"/>
</dbReference>
<dbReference type="Proteomes" id="UP001157126">
    <property type="component" value="Unassembled WGS sequence"/>
</dbReference>
<dbReference type="Pfam" id="PF03602">
    <property type="entry name" value="Cons_hypoth95"/>
    <property type="match status" value="1"/>
</dbReference>
<protein>
    <submittedName>
        <fullName evidence="4">Methyltransferase</fullName>
    </submittedName>
</protein>
<evidence type="ECO:0000313" key="4">
    <source>
        <dbReference type="EMBL" id="GMA40408.1"/>
    </source>
</evidence>
<keyword evidence="1 4" id="KW-0489">Methyltransferase</keyword>
<dbReference type="PANTHER" id="PTHR43542">
    <property type="entry name" value="METHYLTRANSFERASE"/>
    <property type="match status" value="1"/>
</dbReference>